<accession>A0A412VJ14</accession>
<reference evidence="2 3" key="1">
    <citation type="submission" date="2018-08" db="EMBL/GenBank/DDBJ databases">
        <title>A genome reference for cultivated species of the human gut microbiota.</title>
        <authorList>
            <person name="Zou Y."/>
            <person name="Xue W."/>
            <person name="Luo G."/>
        </authorList>
    </citation>
    <scope>NUCLEOTIDE SEQUENCE [LARGE SCALE GENOMIC DNA]</scope>
    <source>
        <strain evidence="2 3">AF14-8</strain>
    </source>
</reference>
<dbReference type="Proteomes" id="UP000285379">
    <property type="component" value="Unassembled WGS sequence"/>
</dbReference>
<dbReference type="EMBL" id="QRYT01000037">
    <property type="protein sequence ID" value="RGV06589.1"/>
    <property type="molecule type" value="Genomic_DNA"/>
</dbReference>
<feature type="coiled-coil region" evidence="1">
    <location>
        <begin position="559"/>
        <end position="586"/>
    </location>
</feature>
<evidence type="ECO:0000313" key="2">
    <source>
        <dbReference type="EMBL" id="RGV06589.1"/>
    </source>
</evidence>
<protein>
    <submittedName>
        <fullName evidence="2">Uncharacterized protein</fullName>
    </submittedName>
</protein>
<evidence type="ECO:0000313" key="3">
    <source>
        <dbReference type="Proteomes" id="UP000285379"/>
    </source>
</evidence>
<sequence>MNIEGGSLEFEALLNNEQLIGAISEAERRVKGFSSATVAESEKIDDAFEVTAENIKIQKDVIDQLEKEVVNLEQQIDKIGPGEGQAKIIAQAKSAKQELEAEKEALKVLESQVTRTYDTFDVTNENIRIQKEVIAELENQVKNLDAEIGKLAPGKAQSEMRQQAAEVKAELAAETEALKILESQVQTAEKAHVSFRTRIRELKETIIEMEAAGKRNTIEYENARNELATLTDAMADATAQANILAHDQKGMQGIISGLTGITGAFSAAQGAIGLFAGENENLQKIMLKVQSLMAITIGLQQIEQMLNKDSAFTLVVVAKAKTLLATATSGLAAALGVSTVAAQALLATLTFGLSAAITAIIVLVSKYISKSKEAQKATEEFNKAVVDCAAKPIAAIEELSVAWSRLGDNLKDKEKFIIENADRFKELGVKINDVKEAETILSSEGQKNKFILAMVQKAKAMASAEIAATKYKEALLKQLEMENTPEKVARTRNKMVQGSPGKGSYGMTTEVYYVDNEDYTKLKEAKEKLEKEGLDLFKKSAEFTAKEKAILKEIGVSTNNIVEGSIAALEQSISRLKEKYRDAANDTDRKALLKQIKTQESLLNKIDQTSNKKEKDPYKESLEKRKKLYQQYLKWVNSNDPGVKKAAESEFASLLKEGKTYLDYLKKQRDQLMSLDTRTADQNKKLKTLNDQIAEESKKTVLQSFDEALKKQMNSATSIVQMLDIIAQKRKELSGDGSDLDNAQKDILDKAEEDVNKQAQEETTEMLRSYTEYLDRKLSAEVQYQDQMTLLRRRATETQNAEEKKQIESAMSLLSKMHEAGIRSFDELEDLNKEAINTLGSFEGRRLEITTYYNKLIAAERIKGNETAAKQLEGQRDMEILQETKQYKDFFGKIQTLSINTFEATRKALLSMMQEAYNSGKLTYDQYKELIDKINKQADSAYQGRGMESIFGNSKGGGFMNMIFGEGDFQTKLDSFKTIFSGAKGDMADIAGTSGEVAGNAGEAQGAMEGAAGGAAGALSMVDAIITAVYQTLQAVSGTLRTIADYQDSIGHSDASDNLQDWADCIDAVNETAMSGWENLKSGNVMGAIQDTISMPFKLLTTLNRIHDKHIDKSINKHGDAVKDLTNAYNQLSWAIDKALGGEVYKNQKAAIHNMEAQREHLLEMKRLEEDKKKTDGDKVRQYQEQYDQLGRDIEDMLKSISEDILQTNAKDFADQLGDAIVEAFGKGEDAATAFGETADSIMKQAVLNQLKKNFLEKQLQGALDGLEKSMGYWNGDTFVFDGLTPEEQTRFKNQISSIGKNFTQALGVYEDLFKDLKDEISEPDTTLQGGIQSVSEETASIVAGQMNAMRINQMESINILRQQLIALNRVALNTSYNVHLAKLTQIVDLLKGDRQSDSLRAMGLS</sequence>
<organism evidence="2 3">
    <name type="scientific">Phocaeicola vulgatus</name>
    <name type="common">Bacteroides vulgatus</name>
    <dbReference type="NCBI Taxonomy" id="821"/>
    <lineage>
        <taxon>Bacteria</taxon>
        <taxon>Pseudomonadati</taxon>
        <taxon>Bacteroidota</taxon>
        <taxon>Bacteroidia</taxon>
        <taxon>Bacteroidales</taxon>
        <taxon>Bacteroidaceae</taxon>
        <taxon>Phocaeicola</taxon>
    </lineage>
</organism>
<comment type="caution">
    <text evidence="2">The sequence shown here is derived from an EMBL/GenBank/DDBJ whole genome shotgun (WGS) entry which is preliminary data.</text>
</comment>
<evidence type="ECO:0000256" key="1">
    <source>
        <dbReference type="SAM" id="Coils"/>
    </source>
</evidence>
<keyword evidence="1" id="KW-0175">Coiled coil</keyword>
<feature type="coiled-coil region" evidence="1">
    <location>
        <begin position="55"/>
        <end position="191"/>
    </location>
</feature>
<gene>
    <name evidence="2" type="ORF">DWW27_14650</name>
</gene>
<feature type="coiled-coil region" evidence="1">
    <location>
        <begin position="1145"/>
        <end position="1200"/>
    </location>
</feature>
<proteinExistence type="predicted"/>
<name>A0A412VJ14_PHOVU</name>
<dbReference type="RefSeq" id="WP_117866545.1">
    <property type="nucleotide sequence ID" value="NZ_QRYT01000037.1"/>
</dbReference>